<keyword evidence="8" id="KW-0456">Lyase</keyword>
<feature type="binding site" evidence="5">
    <location>
        <position position="66"/>
    </location>
    <ligand>
        <name>substrate</name>
    </ligand>
</feature>
<feature type="binding site" evidence="6">
    <location>
        <position position="128"/>
    </location>
    <ligand>
        <name>Mg(2+)</name>
        <dbReference type="ChEBI" id="CHEBI:18420"/>
    </ligand>
</feature>
<dbReference type="InterPro" id="IPR015813">
    <property type="entry name" value="Pyrv/PenolPyrv_kinase-like_dom"/>
</dbReference>
<dbReference type="Proteomes" id="UP000193083">
    <property type="component" value="Unassembled WGS sequence"/>
</dbReference>
<dbReference type="AlphaFoldDB" id="A0A1X7N438"/>
<feature type="binding site" evidence="5">
    <location>
        <position position="128"/>
    </location>
    <ligand>
        <name>substrate</name>
    </ligand>
</feature>
<sequence length="294" mass="30059">MIPRSLLFVPADSEKKLAKGLGSGADALILDLEDSVSLERKPVARDMAAAFLAENRGGEGPALWVRVNPLAQGGLDDLVAIVRAAPAGLIVPKPDGPSDLLSLGLMLDALERRDGIAAPIPLIPIATETPTAVLSLGDYAQVPVPRLAAITWGAEDLAAALGARANRGPDGALDLTYRLARSSCLLAAKAAGVAAIDTVWTDFSDAAGFAADCAAAAREGFSGRMAIHPNQVAVINAAFTPSAEEVAHAREVVAAFAAAPGAGVVNLGGRMFDVPHLKQARALIAQAEAFAARG</sequence>
<dbReference type="InterPro" id="IPR005000">
    <property type="entry name" value="Aldolase/citrate-lyase_domain"/>
</dbReference>
<evidence type="ECO:0000256" key="5">
    <source>
        <dbReference type="PIRSR" id="PIRSR015582-1"/>
    </source>
</evidence>
<comment type="cofactor">
    <cofactor evidence="1">
        <name>Mg(2+)</name>
        <dbReference type="ChEBI" id="CHEBI:18420"/>
    </cofactor>
</comment>
<evidence type="ECO:0000256" key="6">
    <source>
        <dbReference type="PIRSR" id="PIRSR015582-2"/>
    </source>
</evidence>
<dbReference type="RefSeq" id="WP_085463340.1">
    <property type="nucleotide sequence ID" value="NZ_FXBL01000004.1"/>
</dbReference>
<accession>A0A1X7N438</accession>
<dbReference type="Gene3D" id="3.20.20.60">
    <property type="entry name" value="Phosphoenolpyruvate-binding domains"/>
    <property type="match status" value="1"/>
</dbReference>
<dbReference type="EMBL" id="FXBL01000004">
    <property type="protein sequence ID" value="SMH32090.1"/>
    <property type="molecule type" value="Genomic_DNA"/>
</dbReference>
<organism evidence="8 9">
    <name type="scientific">Mesorhizobium australicum</name>
    <dbReference type="NCBI Taxonomy" id="536018"/>
    <lineage>
        <taxon>Bacteria</taxon>
        <taxon>Pseudomonadati</taxon>
        <taxon>Pseudomonadota</taxon>
        <taxon>Alphaproteobacteria</taxon>
        <taxon>Hyphomicrobiales</taxon>
        <taxon>Phyllobacteriaceae</taxon>
        <taxon>Mesorhizobium</taxon>
    </lineage>
</organism>
<evidence type="ECO:0000256" key="4">
    <source>
        <dbReference type="ARBA" id="ARBA00022842"/>
    </source>
</evidence>
<protein>
    <submittedName>
        <fullName evidence="8">Citrate lyase subunit beta / citryl-CoA lyase</fullName>
    </submittedName>
</protein>
<evidence type="ECO:0000259" key="7">
    <source>
        <dbReference type="Pfam" id="PF03328"/>
    </source>
</evidence>
<dbReference type="InterPro" id="IPR040442">
    <property type="entry name" value="Pyrv_kinase-like_dom_sf"/>
</dbReference>
<dbReference type="GO" id="GO:0016829">
    <property type="term" value="F:lyase activity"/>
    <property type="evidence" value="ECO:0007669"/>
    <property type="project" value="UniProtKB-KW"/>
</dbReference>
<evidence type="ECO:0000313" key="9">
    <source>
        <dbReference type="Proteomes" id="UP000193083"/>
    </source>
</evidence>
<reference evidence="8 9" key="1">
    <citation type="submission" date="2017-04" db="EMBL/GenBank/DDBJ databases">
        <authorList>
            <person name="Afonso C.L."/>
            <person name="Miller P.J."/>
            <person name="Scott M.A."/>
            <person name="Spackman E."/>
            <person name="Goraichik I."/>
            <person name="Dimitrov K.M."/>
            <person name="Suarez D.L."/>
            <person name="Swayne D.E."/>
        </authorList>
    </citation>
    <scope>NUCLEOTIDE SEQUENCE [LARGE SCALE GENOMIC DNA]</scope>
    <source>
        <strain evidence="8 9">B5P</strain>
    </source>
</reference>
<comment type="similarity">
    <text evidence="2">Belongs to the HpcH/HpaI aldolase family.</text>
</comment>
<keyword evidence="4 6" id="KW-0460">Magnesium</keyword>
<dbReference type="GO" id="GO:0006107">
    <property type="term" value="P:oxaloacetate metabolic process"/>
    <property type="evidence" value="ECO:0007669"/>
    <property type="project" value="TreeGrafter"/>
</dbReference>
<dbReference type="PIRSF" id="PIRSF015582">
    <property type="entry name" value="Cit_lyase_B"/>
    <property type="match status" value="1"/>
</dbReference>
<name>A0A1X7N438_9HYPH</name>
<dbReference type="SUPFAM" id="SSF51621">
    <property type="entry name" value="Phosphoenolpyruvate/pyruvate domain"/>
    <property type="match status" value="1"/>
</dbReference>
<evidence type="ECO:0000256" key="1">
    <source>
        <dbReference type="ARBA" id="ARBA00001946"/>
    </source>
</evidence>
<keyword evidence="3 6" id="KW-0479">Metal-binding</keyword>
<evidence type="ECO:0000256" key="2">
    <source>
        <dbReference type="ARBA" id="ARBA00005568"/>
    </source>
</evidence>
<feature type="domain" description="HpcH/HpaI aldolase/citrate lyase" evidence="7">
    <location>
        <begin position="4"/>
        <end position="229"/>
    </location>
</feature>
<evidence type="ECO:0000256" key="3">
    <source>
        <dbReference type="ARBA" id="ARBA00022723"/>
    </source>
</evidence>
<dbReference type="PANTHER" id="PTHR32308">
    <property type="entry name" value="LYASE BETA SUBUNIT, PUTATIVE (AFU_ORTHOLOGUE AFUA_4G13030)-RELATED"/>
    <property type="match status" value="1"/>
</dbReference>
<proteinExistence type="inferred from homology"/>
<dbReference type="Pfam" id="PF03328">
    <property type="entry name" value="HpcH_HpaI"/>
    <property type="match status" value="1"/>
</dbReference>
<dbReference type="PANTHER" id="PTHR32308:SF0">
    <property type="entry name" value="HPCH_HPAI ALDOLASE_CITRATE LYASE DOMAIN-CONTAINING PROTEIN"/>
    <property type="match status" value="1"/>
</dbReference>
<feature type="binding site" evidence="6">
    <location>
        <position position="156"/>
    </location>
    <ligand>
        <name>Mg(2+)</name>
        <dbReference type="ChEBI" id="CHEBI:18420"/>
    </ligand>
</feature>
<dbReference type="GO" id="GO:0000287">
    <property type="term" value="F:magnesium ion binding"/>
    <property type="evidence" value="ECO:0007669"/>
    <property type="project" value="TreeGrafter"/>
</dbReference>
<keyword evidence="9" id="KW-1185">Reference proteome</keyword>
<dbReference type="InterPro" id="IPR011206">
    <property type="entry name" value="Citrate_lyase_beta/mcl1/mcl2"/>
</dbReference>
<evidence type="ECO:0000313" key="8">
    <source>
        <dbReference type="EMBL" id="SMH32090.1"/>
    </source>
</evidence>
<dbReference type="OrthoDB" id="9800547at2"/>
<gene>
    <name evidence="8" type="ORF">SAMN02982922_1234</name>
</gene>